<sequence>MAVTDLKLPIHAVPEMICRFMYCTDPKISKCVDTYFSAAPGTMCGIHMWCRQGLCVKRCLK</sequence>
<keyword evidence="3" id="KW-0862">Zinc</keyword>
<keyword evidence="2" id="KW-0378">Hydrolase</keyword>
<keyword evidence="5" id="KW-0325">Glycoprotein</keyword>
<evidence type="ECO:0000256" key="3">
    <source>
        <dbReference type="ARBA" id="ARBA00022833"/>
    </source>
</evidence>
<accession>A0AAE0S207</accession>
<evidence type="ECO:0000313" key="8">
    <source>
        <dbReference type="Proteomes" id="UP001195483"/>
    </source>
</evidence>
<evidence type="ECO:0000313" key="7">
    <source>
        <dbReference type="EMBL" id="KAK3583764.1"/>
    </source>
</evidence>
<protein>
    <recommendedName>
        <fullName evidence="6">ADAMTS cysteine-rich domain-containing protein</fullName>
    </recommendedName>
</protein>
<evidence type="ECO:0000256" key="2">
    <source>
        <dbReference type="ARBA" id="ARBA00022801"/>
    </source>
</evidence>
<reference evidence="7" key="1">
    <citation type="journal article" date="2021" name="Genome Biol. Evol.">
        <title>A High-Quality Reference Genome for a Parasitic Bivalve with Doubly Uniparental Inheritance (Bivalvia: Unionida).</title>
        <authorList>
            <person name="Smith C.H."/>
        </authorList>
    </citation>
    <scope>NUCLEOTIDE SEQUENCE</scope>
    <source>
        <strain evidence="7">CHS0354</strain>
    </source>
</reference>
<dbReference type="EMBL" id="JAEAOA010001385">
    <property type="protein sequence ID" value="KAK3583764.1"/>
    <property type="molecule type" value="Genomic_DNA"/>
</dbReference>
<reference evidence="7" key="2">
    <citation type="journal article" date="2021" name="Genome Biol. Evol.">
        <title>Developing a high-quality reference genome for a parasitic bivalve with doubly uniparental inheritance (Bivalvia: Unionida).</title>
        <authorList>
            <person name="Smith C.H."/>
        </authorList>
    </citation>
    <scope>NUCLEOTIDE SEQUENCE</scope>
    <source>
        <strain evidence="7">CHS0354</strain>
        <tissue evidence="7">Mantle</tissue>
    </source>
</reference>
<proteinExistence type="predicted"/>
<keyword evidence="1" id="KW-0479">Metal-binding</keyword>
<keyword evidence="4" id="KW-1015">Disulfide bond</keyword>
<dbReference type="Proteomes" id="UP001195483">
    <property type="component" value="Unassembled WGS sequence"/>
</dbReference>
<evidence type="ECO:0000256" key="4">
    <source>
        <dbReference type="ARBA" id="ARBA00023157"/>
    </source>
</evidence>
<reference evidence="7" key="3">
    <citation type="submission" date="2023-05" db="EMBL/GenBank/DDBJ databases">
        <authorList>
            <person name="Smith C.H."/>
        </authorList>
    </citation>
    <scope>NUCLEOTIDE SEQUENCE</scope>
    <source>
        <strain evidence="7">CHS0354</strain>
        <tissue evidence="7">Mantle</tissue>
    </source>
</reference>
<comment type="caution">
    <text evidence="7">The sequence shown here is derived from an EMBL/GenBank/DDBJ whole genome shotgun (WGS) entry which is preliminary data.</text>
</comment>
<feature type="domain" description="ADAMTS cysteine-rich" evidence="6">
    <location>
        <begin position="15"/>
        <end position="56"/>
    </location>
</feature>
<evidence type="ECO:0000259" key="6">
    <source>
        <dbReference type="Pfam" id="PF17771"/>
    </source>
</evidence>
<evidence type="ECO:0000256" key="1">
    <source>
        <dbReference type="ARBA" id="ARBA00022723"/>
    </source>
</evidence>
<organism evidence="7 8">
    <name type="scientific">Potamilus streckersoni</name>
    <dbReference type="NCBI Taxonomy" id="2493646"/>
    <lineage>
        <taxon>Eukaryota</taxon>
        <taxon>Metazoa</taxon>
        <taxon>Spiralia</taxon>
        <taxon>Lophotrochozoa</taxon>
        <taxon>Mollusca</taxon>
        <taxon>Bivalvia</taxon>
        <taxon>Autobranchia</taxon>
        <taxon>Heteroconchia</taxon>
        <taxon>Palaeoheterodonta</taxon>
        <taxon>Unionida</taxon>
        <taxon>Unionoidea</taxon>
        <taxon>Unionidae</taxon>
        <taxon>Ambleminae</taxon>
        <taxon>Lampsilini</taxon>
        <taxon>Potamilus</taxon>
    </lineage>
</organism>
<keyword evidence="8" id="KW-1185">Reference proteome</keyword>
<dbReference type="Pfam" id="PF17771">
    <property type="entry name" value="ADAMTS_CR_2"/>
    <property type="match status" value="1"/>
</dbReference>
<gene>
    <name evidence="7" type="ORF">CHS0354_022800</name>
</gene>
<name>A0AAE0S207_9BIVA</name>
<evidence type="ECO:0000256" key="5">
    <source>
        <dbReference type="ARBA" id="ARBA00023180"/>
    </source>
</evidence>
<dbReference type="AlphaFoldDB" id="A0AAE0S207"/>
<dbReference type="InterPro" id="IPR041645">
    <property type="entry name" value="ADAMTS_CR_2"/>
</dbReference>
<dbReference type="GO" id="GO:0016787">
    <property type="term" value="F:hydrolase activity"/>
    <property type="evidence" value="ECO:0007669"/>
    <property type="project" value="UniProtKB-KW"/>
</dbReference>
<dbReference type="Gene3D" id="3.40.1620.60">
    <property type="match status" value="1"/>
</dbReference>
<dbReference type="GO" id="GO:0046872">
    <property type="term" value="F:metal ion binding"/>
    <property type="evidence" value="ECO:0007669"/>
    <property type="project" value="UniProtKB-KW"/>
</dbReference>